<dbReference type="InterPro" id="IPR039421">
    <property type="entry name" value="Type_1_exporter"/>
</dbReference>
<evidence type="ECO:0000256" key="5">
    <source>
        <dbReference type="ARBA" id="ARBA00022741"/>
    </source>
</evidence>
<dbReference type="GO" id="GO:0015421">
    <property type="term" value="F:ABC-type oligopeptide transporter activity"/>
    <property type="evidence" value="ECO:0007669"/>
    <property type="project" value="TreeGrafter"/>
</dbReference>
<evidence type="ECO:0000256" key="12">
    <source>
        <dbReference type="SAM" id="MobiDB-lite"/>
    </source>
</evidence>
<dbReference type="PROSITE" id="PS00211">
    <property type="entry name" value="ABC_TRANSPORTER_1"/>
    <property type="match status" value="1"/>
</dbReference>
<dbReference type="InterPro" id="IPR036640">
    <property type="entry name" value="ABC1_TM_sf"/>
</dbReference>
<feature type="domain" description="ABC transporter" evidence="14">
    <location>
        <begin position="422"/>
        <end position="656"/>
    </location>
</feature>
<keyword evidence="4 13" id="KW-0812">Transmembrane</keyword>
<dbReference type="InterPro" id="IPR003593">
    <property type="entry name" value="AAA+_ATPase"/>
</dbReference>
<keyword evidence="5" id="KW-0547">Nucleotide-binding</keyword>
<evidence type="ECO:0000256" key="7">
    <source>
        <dbReference type="ARBA" id="ARBA00022989"/>
    </source>
</evidence>
<dbReference type="InterPro" id="IPR011527">
    <property type="entry name" value="ABC1_TM_dom"/>
</dbReference>
<sequence length="667" mass="70329">MSGHPSFIPKGPAAAGPHGPHGASVGPGGPRRGPGGAHGHGPAGRMMGGEKPLAFGPTMRRMLSFMGQFKGRLALVLIFAIGSTVFSVVGPKVLSEATTVLFDGAVAQAAGAGSIDFDAIGRILLATLALYLASAACSWVQSWVMSYISQQTCYRLRDAIARKIERVPFGYFERNSTGDTLSRITNDVDTLGQSLNQGVTQMITSTVTVVGVLAMMLSINAVMTLVALVMIPVSMALVMVVVRLSQKHFVAQQRLLGALNGQVEETCSGHAVVRAFGREGATAEAYERDNEALYAAGWKAQFLSGLMMPVLGFVGNLGYVAVAVSGAFFAVTGAITVGDIQAFIQYVKNFTQPITQLAQVSNVLQSLAAAAERIFAFLDLPEMEEASGAAEAGEGAGGAAAAGDAEGAEGAAASGGAEAGDVVFDHVRFGYTPDAPVIRDFSARAAAGRTVAIVGPTGAGKTTLVKLLMRFYDVDAGAIRIGGTDIRDMPRAAVREQFAMVLQDTWLFAGTIRDNIRYGRLDATDAEVRAAAREACADHFIATLPGGYDFAINEDGTNISAGQRQLITIARALLADRPMLILDEATSSVDTRTELRIQQAMDRLMEGRTSFVIAHRLSTIRRADLILVLRDGDIVEQGTHNELIAASGFYAELHASQFAACNDRFGE</sequence>
<evidence type="ECO:0000256" key="9">
    <source>
        <dbReference type="ARBA" id="ARBA00055053"/>
    </source>
</evidence>
<feature type="region of interest" description="Disordered" evidence="12">
    <location>
        <begin position="1"/>
        <end position="50"/>
    </location>
</feature>
<feature type="domain" description="ABC transmembrane type-1" evidence="15">
    <location>
        <begin position="74"/>
        <end position="366"/>
    </location>
</feature>
<comment type="caution">
    <text evidence="16">The sequence shown here is derived from an EMBL/GenBank/DDBJ whole genome shotgun (WGS) entry which is preliminary data.</text>
</comment>
<evidence type="ECO:0000256" key="11">
    <source>
        <dbReference type="ARBA" id="ARBA00071747"/>
    </source>
</evidence>
<dbReference type="SMART" id="SM00382">
    <property type="entry name" value="AAA"/>
    <property type="match status" value="1"/>
</dbReference>
<dbReference type="EMBL" id="ASSY01000007">
    <property type="protein sequence ID" value="EOS51382.1"/>
    <property type="molecule type" value="Genomic_DNA"/>
</dbReference>
<dbReference type="eggNOG" id="COG1132">
    <property type="taxonomic scope" value="Bacteria"/>
</dbReference>
<dbReference type="InterPro" id="IPR017871">
    <property type="entry name" value="ABC_transporter-like_CS"/>
</dbReference>
<evidence type="ECO:0000259" key="15">
    <source>
        <dbReference type="PROSITE" id="PS50929"/>
    </source>
</evidence>
<dbReference type="GO" id="GO:0005524">
    <property type="term" value="F:ATP binding"/>
    <property type="evidence" value="ECO:0007669"/>
    <property type="project" value="UniProtKB-KW"/>
</dbReference>
<feature type="compositionally biased region" description="Gly residues" evidence="12">
    <location>
        <begin position="25"/>
        <end position="42"/>
    </location>
</feature>
<dbReference type="GO" id="GO:0016887">
    <property type="term" value="F:ATP hydrolysis activity"/>
    <property type="evidence" value="ECO:0007669"/>
    <property type="project" value="InterPro"/>
</dbReference>
<keyword evidence="6" id="KW-0067">ATP-binding</keyword>
<reference evidence="16 17" key="1">
    <citation type="submission" date="2013-04" db="EMBL/GenBank/DDBJ databases">
        <title>The Genome Sequence of Enterorhabdus caecimuris B7.</title>
        <authorList>
            <consortium name="The Broad Institute Genomics Platform"/>
            <consortium name="The Broad Institute Genome Sequencing Center for Infectious Disease"/>
            <person name="Earl A."/>
            <person name="Xavier R."/>
            <person name="Elson C."/>
            <person name="Duck W."/>
            <person name="Walker B."/>
            <person name="Young S."/>
            <person name="Zeng Q."/>
            <person name="Gargeya S."/>
            <person name="Fitzgerald M."/>
            <person name="Haas B."/>
            <person name="Abouelleil A."/>
            <person name="Allen A.W."/>
            <person name="Alvarado L."/>
            <person name="Arachchi H.M."/>
            <person name="Berlin A.M."/>
            <person name="Chapman S.B."/>
            <person name="Gainer-Dewar J."/>
            <person name="Goldberg J."/>
            <person name="Griggs A."/>
            <person name="Gujja S."/>
            <person name="Hansen M."/>
            <person name="Howarth C."/>
            <person name="Imamovic A."/>
            <person name="Ireland A."/>
            <person name="Larimer J."/>
            <person name="McCowan C."/>
            <person name="Murphy C."/>
            <person name="Pearson M."/>
            <person name="Poon T.W."/>
            <person name="Priest M."/>
            <person name="Roberts A."/>
            <person name="Saif S."/>
            <person name="Shea T."/>
            <person name="Sisk P."/>
            <person name="Sykes S."/>
            <person name="Wortman J."/>
            <person name="Nusbaum C."/>
            <person name="Birren B."/>
        </authorList>
    </citation>
    <scope>NUCLEOTIDE SEQUENCE [LARGE SCALE GENOMIC DNA]</scope>
    <source>
        <strain evidence="16 17">B7</strain>
    </source>
</reference>
<keyword evidence="17" id="KW-1185">Reference proteome</keyword>
<dbReference type="PROSITE" id="PS50929">
    <property type="entry name" value="ABC_TM1F"/>
    <property type="match status" value="1"/>
</dbReference>
<keyword evidence="2" id="KW-0813">Transport</keyword>
<dbReference type="FunFam" id="1.20.1560.10:FF:000011">
    <property type="entry name" value="Multidrug ABC transporter ATP-binding protein"/>
    <property type="match status" value="1"/>
</dbReference>
<dbReference type="HOGENOM" id="CLU_000604_84_4_11"/>
<comment type="function">
    <text evidence="9">ABC transporter involved in fatty acid import. Transmembrane domains (TMD) form a pore in the membrane and the ATP-binding domain (NBD) is responsible for energy generation.</text>
</comment>
<name>R9L6L9_9ACTN</name>
<evidence type="ECO:0000256" key="3">
    <source>
        <dbReference type="ARBA" id="ARBA00022475"/>
    </source>
</evidence>
<feature type="compositionally biased region" description="Low complexity" evidence="12">
    <location>
        <begin position="9"/>
        <end position="24"/>
    </location>
</feature>
<dbReference type="Gene3D" id="1.20.1560.10">
    <property type="entry name" value="ABC transporter type 1, transmembrane domain"/>
    <property type="match status" value="1"/>
</dbReference>
<gene>
    <name evidence="16" type="ORF">C811_00781</name>
</gene>
<dbReference type="PATRIC" id="fig|1235794.3.peg.764"/>
<accession>R9L6L9</accession>
<dbReference type="PROSITE" id="PS50893">
    <property type="entry name" value="ABC_TRANSPORTER_2"/>
    <property type="match status" value="1"/>
</dbReference>
<dbReference type="Pfam" id="PF00005">
    <property type="entry name" value="ABC_tran"/>
    <property type="match status" value="1"/>
</dbReference>
<proteinExistence type="inferred from homology"/>
<dbReference type="Proteomes" id="UP000014204">
    <property type="component" value="Unassembled WGS sequence"/>
</dbReference>
<evidence type="ECO:0000256" key="1">
    <source>
        <dbReference type="ARBA" id="ARBA00004651"/>
    </source>
</evidence>
<keyword evidence="3" id="KW-1003">Cell membrane</keyword>
<evidence type="ECO:0000313" key="17">
    <source>
        <dbReference type="Proteomes" id="UP000014204"/>
    </source>
</evidence>
<evidence type="ECO:0000256" key="8">
    <source>
        <dbReference type="ARBA" id="ARBA00023136"/>
    </source>
</evidence>
<dbReference type="Gene3D" id="3.40.50.300">
    <property type="entry name" value="P-loop containing nucleotide triphosphate hydrolases"/>
    <property type="match status" value="1"/>
</dbReference>
<dbReference type="SUPFAM" id="SSF52540">
    <property type="entry name" value="P-loop containing nucleoside triphosphate hydrolases"/>
    <property type="match status" value="1"/>
</dbReference>
<evidence type="ECO:0000256" key="10">
    <source>
        <dbReference type="ARBA" id="ARBA00061644"/>
    </source>
</evidence>
<dbReference type="Pfam" id="PF00664">
    <property type="entry name" value="ABC_membrane"/>
    <property type="match status" value="1"/>
</dbReference>
<keyword evidence="8 13" id="KW-0472">Membrane</keyword>
<dbReference type="PANTHER" id="PTHR43394">
    <property type="entry name" value="ATP-DEPENDENT PERMEASE MDL1, MITOCHONDRIAL"/>
    <property type="match status" value="1"/>
</dbReference>
<feature type="transmembrane region" description="Helical" evidence="13">
    <location>
        <begin position="202"/>
        <end position="219"/>
    </location>
</feature>
<feature type="transmembrane region" description="Helical" evidence="13">
    <location>
        <begin position="123"/>
        <end position="148"/>
    </location>
</feature>
<dbReference type="FunFam" id="3.40.50.300:FF:000287">
    <property type="entry name" value="Multidrug ABC transporter ATP-binding protein"/>
    <property type="match status" value="1"/>
</dbReference>
<evidence type="ECO:0000256" key="4">
    <source>
        <dbReference type="ARBA" id="ARBA00022692"/>
    </source>
</evidence>
<dbReference type="InterPro" id="IPR027417">
    <property type="entry name" value="P-loop_NTPase"/>
</dbReference>
<feature type="transmembrane region" description="Helical" evidence="13">
    <location>
        <begin position="310"/>
        <end position="331"/>
    </location>
</feature>
<dbReference type="AlphaFoldDB" id="R9L6L9"/>
<evidence type="ECO:0000259" key="14">
    <source>
        <dbReference type="PROSITE" id="PS50893"/>
    </source>
</evidence>
<evidence type="ECO:0000256" key="2">
    <source>
        <dbReference type="ARBA" id="ARBA00022448"/>
    </source>
</evidence>
<feature type="transmembrane region" description="Helical" evidence="13">
    <location>
        <begin position="225"/>
        <end position="244"/>
    </location>
</feature>
<dbReference type="SUPFAM" id="SSF90123">
    <property type="entry name" value="ABC transporter transmembrane region"/>
    <property type="match status" value="1"/>
</dbReference>
<dbReference type="CDD" id="cd18547">
    <property type="entry name" value="ABC_6TM_Tm288_like"/>
    <property type="match status" value="1"/>
</dbReference>
<comment type="subcellular location">
    <subcellularLocation>
        <location evidence="1">Cell membrane</location>
        <topology evidence="1">Multi-pass membrane protein</topology>
    </subcellularLocation>
</comment>
<feature type="transmembrane region" description="Helical" evidence="13">
    <location>
        <begin position="69"/>
        <end position="89"/>
    </location>
</feature>
<dbReference type="PANTHER" id="PTHR43394:SF1">
    <property type="entry name" value="ATP-BINDING CASSETTE SUB-FAMILY B MEMBER 10, MITOCHONDRIAL"/>
    <property type="match status" value="1"/>
</dbReference>
<dbReference type="OrthoDB" id="3176683at2"/>
<dbReference type="STRING" id="1235794.C811_00781"/>
<comment type="similarity">
    <text evidence="10">Belongs to the ABC transporter superfamily. Lipid exporter (TC 3.A.1.106) family.</text>
</comment>
<organism evidence="16 17">
    <name type="scientific">Adlercreutzia caecimuris B7</name>
    <dbReference type="NCBI Taxonomy" id="1235794"/>
    <lineage>
        <taxon>Bacteria</taxon>
        <taxon>Bacillati</taxon>
        <taxon>Actinomycetota</taxon>
        <taxon>Coriobacteriia</taxon>
        <taxon>Eggerthellales</taxon>
        <taxon>Eggerthellaceae</taxon>
        <taxon>Adlercreutzia</taxon>
    </lineage>
</organism>
<dbReference type="CDD" id="cd03254">
    <property type="entry name" value="ABCC_Glucan_exporter_like"/>
    <property type="match status" value="1"/>
</dbReference>
<dbReference type="InterPro" id="IPR003439">
    <property type="entry name" value="ABC_transporter-like_ATP-bd"/>
</dbReference>
<evidence type="ECO:0000313" key="16">
    <source>
        <dbReference type="EMBL" id="EOS51382.1"/>
    </source>
</evidence>
<dbReference type="GO" id="GO:0005886">
    <property type="term" value="C:plasma membrane"/>
    <property type="evidence" value="ECO:0007669"/>
    <property type="project" value="UniProtKB-SubCell"/>
</dbReference>
<evidence type="ECO:0000256" key="6">
    <source>
        <dbReference type="ARBA" id="ARBA00022840"/>
    </source>
</evidence>
<evidence type="ECO:0000256" key="13">
    <source>
        <dbReference type="SAM" id="Phobius"/>
    </source>
</evidence>
<protein>
    <recommendedName>
        <fullName evidence="11">Fatty acid ABC transporter ATP-binding/permease protein</fullName>
    </recommendedName>
</protein>
<keyword evidence="7 13" id="KW-1133">Transmembrane helix</keyword>